<feature type="region of interest" description="Disordered" evidence="1">
    <location>
        <begin position="78"/>
        <end position="122"/>
    </location>
</feature>
<sequence>MFSTKPVQRPSGPSRWFSKPDTPKSQRLQKPQTQKAQKTQQVPAVYPLLAALPSTPPTPGQPCLEAQKAMAPRVVGHRPAVATPPGRSTQLVASQPQSPQTPNFAPPRVSSRRRTPGQADDQKFDGWMAKFCVEPADDCNSCCLSFWVPCAQYGKTHWRLKQVESGQDPSDAAWKADYGCNGPCWAWCGLCCLFQCDCLLTGFQRTRIRATYGIGGSIANDLCLSIYCRPCTQVQMDREVRARHGEMDLCTNSKFEAPFVGDQPSRMPEMRYLSPRATSDHSQNGSPNIRRDCNGAGIFADGNVIKKLQNPPLNSANSRSAKSKWEESKSGRKNVQCSVKPSQSVPLHVEMGQLGGSALKAANPKACESDSYFSSYDVPPIEFNKDVQEGKRPKGGKSYSFPQSSANKNTKIAKSSTSSHDLIHCSPEPLISKAHIKQVAESKQEAEFYSVTNGKARKLPSRHNSAAENKSRDQATSEQTATDSESIVVRWPKSKASKRNAPGITPPHELSYVHDFTDCPVDKDILDYYEKEEKRSQASQASQNQQHVLEDCPDADISKQPKPDWPQTHNLADDSTERVKEAKPTGYQPQPHAFADCHEDNTTSKASPAHSQPNSLVNYAEKDSSKVKSIQPGPHALVDCEATDNNGDVVSSGPQMRALAQADRSHQSISNSPLEQHPLADCNGDGGRQARRASSSPESLTDRHSLVKEHRLDSCPLPVRSQRGEKAITAHHVIENARINESGDSQSTMKPSSHHTVSGYFDGADLEHRTAATHDQPRPERRGSLSSLLDLFKGRNDAVGQPQTPRYRKEVDDALNVSGAKRTSHAQQSLSQILAGSAVKRERSRDDTIKSMKGGIQPVYEPKQRSYSIGSAVREQNDRVEVGAKRSMENAGHKIKQATETAGAEAKE</sequence>
<evidence type="ECO:0000256" key="1">
    <source>
        <dbReference type="SAM" id="MobiDB-lite"/>
    </source>
</evidence>
<feature type="region of interest" description="Disordered" evidence="1">
    <location>
        <begin position="1"/>
        <end position="64"/>
    </location>
</feature>
<dbReference type="NCBIfam" id="TIGR01571">
    <property type="entry name" value="A_thal_Cys_rich"/>
    <property type="match status" value="1"/>
</dbReference>
<comment type="caution">
    <text evidence="2">The sequence shown here is derived from an EMBL/GenBank/DDBJ whole genome shotgun (WGS) entry which is preliminary data.</text>
</comment>
<feature type="compositionally biased region" description="Basic and acidic residues" evidence="1">
    <location>
        <begin position="700"/>
        <end position="713"/>
    </location>
</feature>
<feature type="compositionally biased region" description="Polar residues" evidence="1">
    <location>
        <begin position="476"/>
        <end position="485"/>
    </location>
</feature>
<dbReference type="Proteomes" id="UP000785200">
    <property type="component" value="Unassembled WGS sequence"/>
</dbReference>
<feature type="region of interest" description="Disordered" evidence="1">
    <location>
        <begin position="554"/>
        <end position="615"/>
    </location>
</feature>
<proteinExistence type="predicted"/>
<feature type="region of interest" description="Disordered" evidence="1">
    <location>
        <begin position="885"/>
        <end position="908"/>
    </location>
</feature>
<feature type="region of interest" description="Disordered" evidence="1">
    <location>
        <begin position="657"/>
        <end position="755"/>
    </location>
</feature>
<protein>
    <submittedName>
        <fullName evidence="2">Cadmimum resistance</fullName>
    </submittedName>
</protein>
<feature type="compositionally biased region" description="Polar residues" evidence="1">
    <location>
        <begin position="825"/>
        <end position="834"/>
    </location>
</feature>
<dbReference type="AlphaFoldDB" id="A0A9P7AX72"/>
<feature type="compositionally biased region" description="Polar residues" evidence="1">
    <location>
        <begin position="333"/>
        <end position="342"/>
    </location>
</feature>
<reference evidence="2" key="1">
    <citation type="submission" date="2019-07" db="EMBL/GenBank/DDBJ databases">
        <title>Hyphodiscus hymeniophilus genome sequencing and assembly.</title>
        <authorList>
            <person name="Kramer G."/>
            <person name="Nodwell J."/>
        </authorList>
    </citation>
    <scope>NUCLEOTIDE SEQUENCE</scope>
    <source>
        <strain evidence="2">ATCC 34498</strain>
    </source>
</reference>
<feature type="compositionally biased region" description="Polar residues" evidence="1">
    <location>
        <begin position="742"/>
        <end position="755"/>
    </location>
</feature>
<feature type="region of interest" description="Disordered" evidence="1">
    <location>
        <begin position="821"/>
        <end position="846"/>
    </location>
</feature>
<feature type="compositionally biased region" description="Polar residues" evidence="1">
    <location>
        <begin position="311"/>
        <end position="320"/>
    </location>
</feature>
<feature type="region of interest" description="Disordered" evidence="1">
    <location>
        <begin position="451"/>
        <end position="514"/>
    </location>
</feature>
<accession>A0A9P7AX72</accession>
<feature type="compositionally biased region" description="Polar residues" evidence="1">
    <location>
        <begin position="86"/>
        <end position="103"/>
    </location>
</feature>
<feature type="compositionally biased region" description="Basic and acidic residues" evidence="1">
    <location>
        <begin position="722"/>
        <end position="735"/>
    </location>
</feature>
<feature type="compositionally biased region" description="Polar residues" evidence="1">
    <location>
        <begin position="603"/>
        <end position="615"/>
    </location>
</feature>
<organism evidence="2 3">
    <name type="scientific">Hyphodiscus hymeniophilus</name>
    <dbReference type="NCBI Taxonomy" id="353542"/>
    <lineage>
        <taxon>Eukaryota</taxon>
        <taxon>Fungi</taxon>
        <taxon>Dikarya</taxon>
        <taxon>Ascomycota</taxon>
        <taxon>Pezizomycotina</taxon>
        <taxon>Leotiomycetes</taxon>
        <taxon>Helotiales</taxon>
        <taxon>Hyphodiscaceae</taxon>
        <taxon>Hyphodiscus</taxon>
    </lineage>
</organism>
<evidence type="ECO:0000313" key="3">
    <source>
        <dbReference type="Proteomes" id="UP000785200"/>
    </source>
</evidence>
<keyword evidence="3" id="KW-1185">Reference proteome</keyword>
<feature type="compositionally biased region" description="Polar residues" evidence="1">
    <location>
        <begin position="400"/>
        <end position="420"/>
    </location>
</feature>
<dbReference type="OrthoDB" id="1045822at2759"/>
<dbReference type="Pfam" id="PF04749">
    <property type="entry name" value="PLAC8"/>
    <property type="match status" value="1"/>
</dbReference>
<gene>
    <name evidence="2" type="ORF">D0Z07_4639</name>
</gene>
<dbReference type="InterPro" id="IPR006461">
    <property type="entry name" value="PLAC_motif_containing"/>
</dbReference>
<dbReference type="EMBL" id="VNKQ01000009">
    <property type="protein sequence ID" value="KAG0648886.1"/>
    <property type="molecule type" value="Genomic_DNA"/>
</dbReference>
<name>A0A9P7AX72_9HELO</name>
<evidence type="ECO:0000313" key="2">
    <source>
        <dbReference type="EMBL" id="KAG0648886.1"/>
    </source>
</evidence>
<feature type="compositionally biased region" description="Low complexity" evidence="1">
    <location>
        <begin position="29"/>
        <end position="53"/>
    </location>
</feature>
<feature type="region of interest" description="Disordered" evidence="1">
    <location>
        <begin position="386"/>
        <end position="424"/>
    </location>
</feature>
<feature type="compositionally biased region" description="Basic and acidic residues" evidence="1">
    <location>
        <begin position="571"/>
        <end position="583"/>
    </location>
</feature>
<dbReference type="PANTHER" id="PTHR15907">
    <property type="entry name" value="DUF614 FAMILY PROTEIN-RELATED"/>
    <property type="match status" value="1"/>
</dbReference>
<feature type="region of interest" description="Disordered" evidence="1">
    <location>
        <begin position="308"/>
        <end position="342"/>
    </location>
</feature>